<protein>
    <recommendedName>
        <fullName evidence="5">Cupredoxin</fullName>
    </recommendedName>
</protein>
<evidence type="ECO:0000313" key="4">
    <source>
        <dbReference type="Proteomes" id="UP001050691"/>
    </source>
</evidence>
<keyword evidence="2" id="KW-0732">Signal</keyword>
<dbReference type="CDD" id="cd00920">
    <property type="entry name" value="Cupredoxin"/>
    <property type="match status" value="2"/>
</dbReference>
<feature type="compositionally biased region" description="Polar residues" evidence="1">
    <location>
        <begin position="166"/>
        <end position="177"/>
    </location>
</feature>
<evidence type="ECO:0008006" key="5">
    <source>
        <dbReference type="Google" id="ProtNLM"/>
    </source>
</evidence>
<evidence type="ECO:0000313" key="3">
    <source>
        <dbReference type="EMBL" id="GJJ12577.1"/>
    </source>
</evidence>
<dbReference type="AlphaFoldDB" id="A0AAV5AFR5"/>
<feature type="compositionally biased region" description="Low complexity" evidence="1">
    <location>
        <begin position="363"/>
        <end position="390"/>
    </location>
</feature>
<keyword evidence="4" id="KW-1185">Reference proteome</keyword>
<dbReference type="SUPFAM" id="SSF49503">
    <property type="entry name" value="Cupredoxins"/>
    <property type="match status" value="2"/>
</dbReference>
<evidence type="ECO:0000256" key="2">
    <source>
        <dbReference type="SAM" id="SignalP"/>
    </source>
</evidence>
<feature type="chain" id="PRO_5043966301" description="Cupredoxin" evidence="2">
    <location>
        <begin position="24"/>
        <end position="424"/>
    </location>
</feature>
<reference evidence="3" key="1">
    <citation type="submission" date="2021-10" db="EMBL/GenBank/DDBJ databases">
        <title>De novo Genome Assembly of Clathrus columnatus (Basidiomycota, Fungi) Using Illumina and Nanopore Sequence Data.</title>
        <authorList>
            <person name="Ogiso-Tanaka E."/>
            <person name="Itagaki H."/>
            <person name="Hosoya T."/>
            <person name="Hosaka K."/>
        </authorList>
    </citation>
    <scope>NUCLEOTIDE SEQUENCE</scope>
    <source>
        <strain evidence="3">MO-923</strain>
    </source>
</reference>
<dbReference type="Proteomes" id="UP001050691">
    <property type="component" value="Unassembled WGS sequence"/>
</dbReference>
<comment type="caution">
    <text evidence="3">The sequence shown here is derived from an EMBL/GenBank/DDBJ whole genome shotgun (WGS) entry which is preliminary data.</text>
</comment>
<feature type="signal peptide" evidence="2">
    <location>
        <begin position="1"/>
        <end position="23"/>
    </location>
</feature>
<feature type="compositionally biased region" description="Low complexity" evidence="1">
    <location>
        <begin position="144"/>
        <end position="165"/>
    </location>
</feature>
<name>A0AAV5AFR5_9AGAM</name>
<organism evidence="3 4">
    <name type="scientific">Clathrus columnatus</name>
    <dbReference type="NCBI Taxonomy" id="1419009"/>
    <lineage>
        <taxon>Eukaryota</taxon>
        <taxon>Fungi</taxon>
        <taxon>Dikarya</taxon>
        <taxon>Basidiomycota</taxon>
        <taxon>Agaricomycotina</taxon>
        <taxon>Agaricomycetes</taxon>
        <taxon>Phallomycetidae</taxon>
        <taxon>Phallales</taxon>
        <taxon>Clathraceae</taxon>
        <taxon>Clathrus</taxon>
    </lineage>
</organism>
<feature type="region of interest" description="Disordered" evidence="1">
    <location>
        <begin position="144"/>
        <end position="193"/>
    </location>
</feature>
<feature type="region of interest" description="Disordered" evidence="1">
    <location>
        <begin position="363"/>
        <end position="395"/>
    </location>
</feature>
<accession>A0AAV5AFR5</accession>
<evidence type="ECO:0000256" key="1">
    <source>
        <dbReference type="SAM" id="MobiDB-lite"/>
    </source>
</evidence>
<gene>
    <name evidence="3" type="ORF">Clacol_006820</name>
</gene>
<dbReference type="InterPro" id="IPR008972">
    <property type="entry name" value="Cupredoxin"/>
</dbReference>
<dbReference type="InterPro" id="IPR052953">
    <property type="entry name" value="Ser-rich/MCO-related"/>
</dbReference>
<dbReference type="PANTHER" id="PTHR34883">
    <property type="entry name" value="SERINE-RICH PROTEIN, PUTATIVE-RELATED-RELATED"/>
    <property type="match status" value="1"/>
</dbReference>
<sequence length="424" mass="44119">MRFTSVLSLLGLSSVMPAVVVLGATQTVMVGMGTQLVFSPSNITADMGDTINFVFMALGKNHSATQSSFADPCVPLADGANSGFLPVPANASFTNETAPTWSIMVNTTNPKSHCQAGMVFSINATPQKTFEAFLANAMNSTATAAPAAGTTGGSSATSPAGSPSPDLSSLQPGSSASAAEENQPPSTSGSMRLATTPKTALGLLAIHILIEEYLIRSPNLITMFTKIITAVSLFVAVAHGIDHPVVVGMNGTLTFQPDSISADVNDTVTFQFVSKNHTVTQSTFKDPCDKEPNGFDEPFNQVVTNTTTQFPIITLLINDTRPVWVYCPQKIGANHCQRGMVFAINPLPNATFEQFQANAINSGNTSASTNSTSSGNGTDSGSNSTTSGGSPKSGAMQVQLSGVMGLLAAIGSNPKFHEYLCRTE</sequence>
<dbReference type="PANTHER" id="PTHR34883:SF15">
    <property type="entry name" value="EXTRACELLULAR SERINE-RICH PROTEIN"/>
    <property type="match status" value="1"/>
</dbReference>
<dbReference type="EMBL" id="BPWL01000007">
    <property type="protein sequence ID" value="GJJ12577.1"/>
    <property type="molecule type" value="Genomic_DNA"/>
</dbReference>
<dbReference type="Gene3D" id="2.60.40.420">
    <property type="entry name" value="Cupredoxins - blue copper proteins"/>
    <property type="match status" value="2"/>
</dbReference>
<proteinExistence type="predicted"/>